<dbReference type="PANTHER" id="PTHR21446:SF12">
    <property type="entry name" value="POTASSIUM CHANNEL TETRAMERIZATION DOMAIN CONTAINING 1"/>
    <property type="match status" value="1"/>
</dbReference>
<dbReference type="AlphaFoldDB" id="A0A6J8AG66"/>
<organism evidence="1 2">
    <name type="scientific">Mytilus coruscus</name>
    <name type="common">Sea mussel</name>
    <dbReference type="NCBI Taxonomy" id="42192"/>
    <lineage>
        <taxon>Eukaryota</taxon>
        <taxon>Metazoa</taxon>
        <taxon>Spiralia</taxon>
        <taxon>Lophotrochozoa</taxon>
        <taxon>Mollusca</taxon>
        <taxon>Bivalvia</taxon>
        <taxon>Autobranchia</taxon>
        <taxon>Pteriomorphia</taxon>
        <taxon>Mytilida</taxon>
        <taxon>Mytiloidea</taxon>
        <taxon>Mytilidae</taxon>
        <taxon>Mytilinae</taxon>
        <taxon>Mytilus</taxon>
    </lineage>
</organism>
<dbReference type="EMBL" id="CACVKT020001210">
    <property type="protein sequence ID" value="CAC5365965.1"/>
    <property type="molecule type" value="Genomic_DNA"/>
</dbReference>
<protein>
    <submittedName>
        <fullName evidence="1">Uncharacterized protein</fullName>
    </submittedName>
</protein>
<proteinExistence type="predicted"/>
<dbReference type="InterPro" id="IPR052787">
    <property type="entry name" value="MAVS"/>
</dbReference>
<keyword evidence="2" id="KW-1185">Reference proteome</keyword>
<dbReference type="Proteomes" id="UP000507470">
    <property type="component" value="Unassembled WGS sequence"/>
</dbReference>
<sequence>MGNTEVPDFDFDDPFLLLQALFENEIELEEVLAPIPSGEIPVEILPSTEIVTTQQPDPKPQKRFKRVSDEEILALKDSREAESIKRNTKWAVKILQEWISEVIETEVDFALISSYNLNNKLGRFYAETAPQFAEKKEEDMASDQANKYHENSFKSITTGIRRFLRDLNRDIDIVRDIEFRMSNDILDWKLKHNIKSGLSRYTKQKEVISQSDLYSARNPVFLRFRVWYNLAMHFLTRGLEFHQQLNLTSFYSKKMKIAGHMLRSHMKHVKKNGKVDLATLRLLLAKKYMKQNLRNVLLMILSKTDP</sequence>
<gene>
    <name evidence="1" type="ORF">MCOR_6439</name>
</gene>
<evidence type="ECO:0000313" key="2">
    <source>
        <dbReference type="Proteomes" id="UP000507470"/>
    </source>
</evidence>
<accession>A0A6J8AG66</accession>
<dbReference type="PANTHER" id="PTHR21446">
    <property type="entry name" value="DUF3504 DOMAIN-CONTAINING PROTEIN"/>
    <property type="match status" value="1"/>
</dbReference>
<evidence type="ECO:0000313" key="1">
    <source>
        <dbReference type="EMBL" id="CAC5365965.1"/>
    </source>
</evidence>
<reference evidence="1 2" key="1">
    <citation type="submission" date="2020-06" db="EMBL/GenBank/DDBJ databases">
        <authorList>
            <person name="Li R."/>
            <person name="Bekaert M."/>
        </authorList>
    </citation>
    <scope>NUCLEOTIDE SEQUENCE [LARGE SCALE GENOMIC DNA]</scope>
    <source>
        <strain evidence="2">wild</strain>
    </source>
</reference>
<name>A0A6J8AG66_MYTCO</name>